<feature type="transmembrane region" description="Helical" evidence="10">
    <location>
        <begin position="314"/>
        <end position="334"/>
    </location>
</feature>
<feature type="transmembrane region" description="Helical" evidence="10">
    <location>
        <begin position="132"/>
        <end position="157"/>
    </location>
</feature>
<evidence type="ECO:0000256" key="4">
    <source>
        <dbReference type="ARBA" id="ARBA00022475"/>
    </source>
</evidence>
<dbReference type="GO" id="GO:0015297">
    <property type="term" value="F:antiporter activity"/>
    <property type="evidence" value="ECO:0007669"/>
    <property type="project" value="UniProtKB-KW"/>
</dbReference>
<feature type="transmembrane region" description="Helical" evidence="10">
    <location>
        <begin position="95"/>
        <end position="112"/>
    </location>
</feature>
<dbReference type="NCBIfam" id="TIGR00797">
    <property type="entry name" value="matE"/>
    <property type="match status" value="1"/>
</dbReference>
<keyword evidence="2" id="KW-0813">Transport</keyword>
<gene>
    <name evidence="11" type="ORF">ALGA_2652</name>
</gene>
<dbReference type="InterPro" id="IPR002528">
    <property type="entry name" value="MATE_fam"/>
</dbReference>
<evidence type="ECO:0000256" key="2">
    <source>
        <dbReference type="ARBA" id="ARBA00022448"/>
    </source>
</evidence>
<keyword evidence="3" id="KW-0050">Antiport</keyword>
<accession>A0A1Y1CKV5</accession>
<dbReference type="CDD" id="cd13138">
    <property type="entry name" value="MATE_yoeA_like"/>
    <property type="match status" value="1"/>
</dbReference>
<keyword evidence="4" id="KW-1003">Cell membrane</keyword>
<feature type="transmembrane region" description="Helical" evidence="10">
    <location>
        <begin position="354"/>
        <end position="375"/>
    </location>
</feature>
<dbReference type="PANTHER" id="PTHR43298:SF2">
    <property type="entry name" value="FMN_FAD EXPORTER YEEO-RELATED"/>
    <property type="match status" value="1"/>
</dbReference>
<keyword evidence="5 10" id="KW-0812">Transmembrane</keyword>
<evidence type="ECO:0000256" key="9">
    <source>
        <dbReference type="ARBA" id="ARBA00031636"/>
    </source>
</evidence>
<feature type="transmembrane region" description="Helical" evidence="10">
    <location>
        <begin position="382"/>
        <end position="399"/>
    </location>
</feature>
<dbReference type="OrthoDB" id="9776324at2"/>
<keyword evidence="8 10" id="KW-0472">Membrane</keyword>
<feature type="transmembrane region" description="Helical" evidence="10">
    <location>
        <begin position="191"/>
        <end position="211"/>
    </location>
</feature>
<reference evidence="11 12" key="1">
    <citation type="journal article" date="2018" name="Mar. Genomics">
        <title>Complete genome sequence of Marinifilaceae bacterium strain SPP2, isolated from the Antarctic marine sediment.</title>
        <authorList>
            <person name="Watanabe M."/>
            <person name="Kojima H."/>
            <person name="Fukui M."/>
        </authorList>
    </citation>
    <scope>NUCLEOTIDE SEQUENCE [LARGE SCALE GENOMIC DNA]</scope>
    <source>
        <strain evidence="11 12">SPP2</strain>
    </source>
</reference>
<name>A0A1Y1CKV5_9BACT</name>
<dbReference type="EMBL" id="AP018042">
    <property type="protein sequence ID" value="BAX80965.1"/>
    <property type="molecule type" value="Genomic_DNA"/>
</dbReference>
<dbReference type="GO" id="GO:0006811">
    <property type="term" value="P:monoatomic ion transport"/>
    <property type="evidence" value="ECO:0007669"/>
    <property type="project" value="UniProtKB-KW"/>
</dbReference>
<dbReference type="KEGG" id="mbas:ALGA_2652"/>
<dbReference type="GO" id="GO:0042910">
    <property type="term" value="F:xenobiotic transmembrane transporter activity"/>
    <property type="evidence" value="ECO:0007669"/>
    <property type="project" value="InterPro"/>
</dbReference>
<protein>
    <recommendedName>
        <fullName evidence="9">Multidrug-efflux transporter</fullName>
    </recommendedName>
</protein>
<evidence type="ECO:0000256" key="8">
    <source>
        <dbReference type="ARBA" id="ARBA00023136"/>
    </source>
</evidence>
<dbReference type="PIRSF" id="PIRSF006603">
    <property type="entry name" value="DinF"/>
    <property type="match status" value="1"/>
</dbReference>
<dbReference type="Pfam" id="PF01554">
    <property type="entry name" value="MatE"/>
    <property type="match status" value="2"/>
</dbReference>
<evidence type="ECO:0000256" key="1">
    <source>
        <dbReference type="ARBA" id="ARBA00004651"/>
    </source>
</evidence>
<organism evidence="11 12">
    <name type="scientific">Labilibaculum antarcticum</name>
    <dbReference type="NCBI Taxonomy" id="1717717"/>
    <lineage>
        <taxon>Bacteria</taxon>
        <taxon>Pseudomonadati</taxon>
        <taxon>Bacteroidota</taxon>
        <taxon>Bacteroidia</taxon>
        <taxon>Marinilabiliales</taxon>
        <taxon>Marinifilaceae</taxon>
        <taxon>Labilibaculum</taxon>
    </lineage>
</organism>
<dbReference type="AlphaFoldDB" id="A0A1Y1CKV5"/>
<evidence type="ECO:0000256" key="6">
    <source>
        <dbReference type="ARBA" id="ARBA00022989"/>
    </source>
</evidence>
<feature type="transmembrane region" description="Helical" evidence="10">
    <location>
        <begin position="248"/>
        <end position="274"/>
    </location>
</feature>
<sequence>MKDFTQGNITKLILNFTLPMLLGNVFQQLYNIVDSIIVGKVLGKEALASVGASFPIIFTLIALLIGIGSGFSIVISQYYGAKDINRVKRAIDTMYIFLFTTGIFISMLGIYFSEELFIILQLPAELIPQATAYLNVYMAGMVMFFGFSGTSSVLRGLGDSKTPLYFLILASIFNIIFDLLFVMVFKWGIAGAAWATVIAQSGAFISAIIYLNRSHNILNFSLFKLVFDKEIFLKSLKIGIPSGLQHTFVALGMMALLGIVNTFGTDVIAAYTAAGRIDSLAMLPAMNFSQAVAAFVGQNLGANKIDRVRQGFKVTFIMSNVFCLFMTAIIVIFGSHLMKLFTTDANVIAIGEKYLIIVSSFYLLFSTMFTTNGVLRGAGDTLIPMFITLFALWIIRIPGAYFLSSKMGETGIWWSIPLGWSMGSILSYLYYRTGRWKMKSIITTDNQMLTSK</sequence>
<feature type="transmembrane region" description="Helical" evidence="10">
    <location>
        <begin position="12"/>
        <end position="30"/>
    </location>
</feature>
<dbReference type="GO" id="GO:0005886">
    <property type="term" value="C:plasma membrane"/>
    <property type="evidence" value="ECO:0007669"/>
    <property type="project" value="UniProtKB-SubCell"/>
</dbReference>
<evidence type="ECO:0000256" key="3">
    <source>
        <dbReference type="ARBA" id="ARBA00022449"/>
    </source>
</evidence>
<feature type="transmembrane region" description="Helical" evidence="10">
    <location>
        <begin position="164"/>
        <end position="185"/>
    </location>
</feature>
<evidence type="ECO:0000313" key="11">
    <source>
        <dbReference type="EMBL" id="BAX80965.1"/>
    </source>
</evidence>
<dbReference type="InterPro" id="IPR048279">
    <property type="entry name" value="MdtK-like"/>
</dbReference>
<proteinExistence type="predicted"/>
<keyword evidence="6 10" id="KW-1133">Transmembrane helix</keyword>
<dbReference type="InterPro" id="IPR050222">
    <property type="entry name" value="MATE_MdtK"/>
</dbReference>
<evidence type="ECO:0000256" key="5">
    <source>
        <dbReference type="ARBA" id="ARBA00022692"/>
    </source>
</evidence>
<dbReference type="Proteomes" id="UP000218267">
    <property type="component" value="Chromosome"/>
</dbReference>
<evidence type="ECO:0000313" key="12">
    <source>
        <dbReference type="Proteomes" id="UP000218267"/>
    </source>
</evidence>
<evidence type="ECO:0000256" key="10">
    <source>
        <dbReference type="SAM" id="Phobius"/>
    </source>
</evidence>
<evidence type="ECO:0000256" key="7">
    <source>
        <dbReference type="ARBA" id="ARBA00023065"/>
    </source>
</evidence>
<dbReference type="RefSeq" id="WP_096429846.1">
    <property type="nucleotide sequence ID" value="NZ_AP018042.1"/>
</dbReference>
<keyword evidence="12" id="KW-1185">Reference proteome</keyword>
<feature type="transmembrane region" description="Helical" evidence="10">
    <location>
        <begin position="411"/>
        <end position="431"/>
    </location>
</feature>
<dbReference type="PANTHER" id="PTHR43298">
    <property type="entry name" value="MULTIDRUG RESISTANCE PROTEIN NORM-RELATED"/>
    <property type="match status" value="1"/>
</dbReference>
<comment type="subcellular location">
    <subcellularLocation>
        <location evidence="1">Cell membrane</location>
        <topology evidence="1">Multi-pass membrane protein</topology>
    </subcellularLocation>
</comment>
<reference evidence="12" key="2">
    <citation type="journal article" date="2020" name="Antonie Van Leeuwenhoek">
        <title>Labilibaculum antarcticum sp. nov., a novel facultative anaerobic, psychrotorelant bacterium isolated from marine sediment of Antarctica.</title>
        <authorList>
            <person name="Watanabe M."/>
            <person name="Kojima H."/>
            <person name="Fukui M."/>
        </authorList>
    </citation>
    <scope>NUCLEOTIDE SEQUENCE [LARGE SCALE GENOMIC DNA]</scope>
    <source>
        <strain evidence="12">SPP2</strain>
    </source>
</reference>
<keyword evidence="7" id="KW-0406">Ion transport</keyword>
<feature type="transmembrane region" description="Helical" evidence="10">
    <location>
        <begin position="50"/>
        <end position="75"/>
    </location>
</feature>
<feature type="transmembrane region" description="Helical" evidence="10">
    <location>
        <begin position="280"/>
        <end position="302"/>
    </location>
</feature>